<dbReference type="PANTHER" id="PTHR10381:SF70">
    <property type="entry name" value="ATP-DEPENDENT CLP PROTEASE PROTEOLYTIC SUBUNIT"/>
    <property type="match status" value="1"/>
</dbReference>
<reference evidence="8" key="1">
    <citation type="submission" date="2008-06" db="EMBL/GenBank/DDBJ databases">
        <title>Permanent draft sequence of Lactobacillus reuteri 100-23.</title>
        <authorList>
            <consortium name="US DOE Joint Genome Institute"/>
            <person name="Copeland A."/>
            <person name="Lucas S."/>
            <person name="Lapidus A."/>
            <person name="Barry K."/>
            <person name="Detter J.C."/>
            <person name="Glavina del Rio T."/>
            <person name="Hammon N."/>
            <person name="Israni S."/>
            <person name="Dalin E."/>
            <person name="Tice H."/>
            <person name="Pitluck S."/>
            <person name="Sun H."/>
            <person name="Schmutz J."/>
            <person name="Larimer F."/>
            <person name="Land M."/>
            <person name="Hauser L."/>
            <person name="Walter J."/>
            <person name="Heng N.C.K."/>
            <person name="Tannock G.W."/>
            <person name="Richardson P."/>
        </authorList>
    </citation>
    <scope>NUCLEOTIDE SEQUENCE [LARGE SCALE GENOMIC DNA]</scope>
    <source>
        <strain evidence="8">DSM 17509 / CIP 109821 / 100-23</strain>
    </source>
</reference>
<evidence type="ECO:0000313" key="7">
    <source>
        <dbReference type="EMBL" id="EDX41647.1"/>
    </source>
</evidence>
<dbReference type="RefSeq" id="WP_003666017.1">
    <property type="nucleotide sequence ID" value="NZ_AAPZ02000002.1"/>
</dbReference>
<comment type="caution">
    <text evidence="7">The sequence shown here is derived from an EMBL/GenBank/DDBJ whole genome shotgun (WGS) entry which is preliminary data.</text>
</comment>
<dbReference type="InterPro" id="IPR023562">
    <property type="entry name" value="ClpP/TepA"/>
</dbReference>
<dbReference type="PANTHER" id="PTHR10381">
    <property type="entry name" value="ATP-DEPENDENT CLP PROTEASE PROTEOLYTIC SUBUNIT"/>
    <property type="match status" value="1"/>
</dbReference>
<dbReference type="Gene3D" id="3.90.226.10">
    <property type="entry name" value="2-enoyl-CoA Hydratase, Chain A, domain 1"/>
    <property type="match status" value="1"/>
</dbReference>
<dbReference type="NCBIfam" id="NF045542">
    <property type="entry name" value="Clp_rel_HeadMat"/>
    <property type="match status" value="1"/>
</dbReference>
<dbReference type="InterPro" id="IPR029045">
    <property type="entry name" value="ClpP/crotonase-like_dom_sf"/>
</dbReference>
<protein>
    <recommendedName>
        <fullName evidence="6">ATP-dependent Clp protease proteolytic subunit</fullName>
    </recommendedName>
</protein>
<dbReference type="Proteomes" id="UP000003853">
    <property type="component" value="Unassembled WGS sequence"/>
</dbReference>
<dbReference type="GO" id="GO:0004176">
    <property type="term" value="F:ATP-dependent peptidase activity"/>
    <property type="evidence" value="ECO:0007669"/>
    <property type="project" value="InterPro"/>
</dbReference>
<dbReference type="SUPFAM" id="SSF52096">
    <property type="entry name" value="ClpP/crotonase"/>
    <property type="match status" value="1"/>
</dbReference>
<dbReference type="GO" id="GO:0009368">
    <property type="term" value="C:endopeptidase Clp complex"/>
    <property type="evidence" value="ECO:0007669"/>
    <property type="project" value="TreeGrafter"/>
</dbReference>
<dbReference type="GO" id="GO:0004252">
    <property type="term" value="F:serine-type endopeptidase activity"/>
    <property type="evidence" value="ECO:0007669"/>
    <property type="project" value="InterPro"/>
</dbReference>
<dbReference type="eggNOG" id="COG0740">
    <property type="taxonomic scope" value="Bacteria"/>
</dbReference>
<dbReference type="EMBL" id="AAPZ02000002">
    <property type="protein sequence ID" value="EDX41647.1"/>
    <property type="molecule type" value="Genomic_DNA"/>
</dbReference>
<dbReference type="Pfam" id="PF00574">
    <property type="entry name" value="CLP_protease"/>
    <property type="match status" value="1"/>
</dbReference>
<evidence type="ECO:0000256" key="3">
    <source>
        <dbReference type="ARBA" id="ARBA00022670"/>
    </source>
</evidence>
<evidence type="ECO:0000256" key="4">
    <source>
        <dbReference type="ARBA" id="ARBA00022801"/>
    </source>
</evidence>
<dbReference type="PATRIC" id="fig|349123.13.peg.161"/>
<dbReference type="InterPro" id="IPR001907">
    <property type="entry name" value="ClpP"/>
</dbReference>
<evidence type="ECO:0000256" key="5">
    <source>
        <dbReference type="ARBA" id="ARBA00022825"/>
    </source>
</evidence>
<name>B3XQ46_LIMR1</name>
<keyword evidence="4" id="KW-0378">Hydrolase</keyword>
<evidence type="ECO:0000313" key="8">
    <source>
        <dbReference type="Proteomes" id="UP000003853"/>
    </source>
</evidence>
<organism evidence="7 8">
    <name type="scientific">Limosilactobacillus reuteri subsp. rodentium (strain DSM 17509 / CIP 109821 / 100-23)</name>
    <name type="common">Lactobacillus reuteri</name>
    <dbReference type="NCBI Taxonomy" id="349123"/>
    <lineage>
        <taxon>Bacteria</taxon>
        <taxon>Bacillati</taxon>
        <taxon>Bacillota</taxon>
        <taxon>Bacilli</taxon>
        <taxon>Lactobacillales</taxon>
        <taxon>Lactobacillaceae</taxon>
        <taxon>Limosilactobacillus</taxon>
    </lineage>
</organism>
<dbReference type="GO" id="GO:0006515">
    <property type="term" value="P:protein quality control for misfolded or incompletely synthesized proteins"/>
    <property type="evidence" value="ECO:0007669"/>
    <property type="project" value="TreeGrafter"/>
</dbReference>
<sequence length="258" mass="28752">MNKTVLPKYLTIKQESKNMTPEMYIDGEIVTDEYEDTDTSAAGFRNALKSLGDVKNINLHINSPGGSVFEGIAIYNMLKQNSAHINVYIDGLAASIASVIAMSGDAIFMPSNSMMMVHNPWVMAIGNANELRKQADALDQITKSSVQTYLAKAGDKLDEKTLTQLMDDETWLTAQEAVDYGLADEVMEPNKAVASINKQFVSRYRHVPEQLIKQAEHDDNKLNSEQNLEQEQLNKIHEKALANAKALNISIEKLKEEF</sequence>
<comment type="similarity">
    <text evidence="1 6">Belongs to the peptidase S14 family.</text>
</comment>
<gene>
    <name evidence="7" type="ORF">Lreu23DRAFT_3158</name>
</gene>
<keyword evidence="5" id="KW-0720">Serine protease</keyword>
<evidence type="ECO:0000256" key="2">
    <source>
        <dbReference type="ARBA" id="ARBA00022490"/>
    </source>
</evidence>
<evidence type="ECO:0000256" key="6">
    <source>
        <dbReference type="RuleBase" id="RU003567"/>
    </source>
</evidence>
<dbReference type="CDD" id="cd07016">
    <property type="entry name" value="S14_ClpP_1"/>
    <property type="match status" value="1"/>
</dbReference>
<accession>B3XQ46</accession>
<proteinExistence type="inferred from homology"/>
<evidence type="ECO:0000256" key="1">
    <source>
        <dbReference type="ARBA" id="ARBA00007039"/>
    </source>
</evidence>
<dbReference type="GO" id="GO:0051117">
    <property type="term" value="F:ATPase binding"/>
    <property type="evidence" value="ECO:0007669"/>
    <property type="project" value="TreeGrafter"/>
</dbReference>
<dbReference type="AlphaFoldDB" id="B3XQ46"/>
<keyword evidence="2" id="KW-0963">Cytoplasm</keyword>
<keyword evidence="3" id="KW-0645">Protease</keyword>
<dbReference type="PRINTS" id="PR00127">
    <property type="entry name" value="CLPPROTEASEP"/>
</dbReference>